<evidence type="ECO:0000313" key="3">
    <source>
        <dbReference type="EMBL" id="CAB5393477.1"/>
    </source>
</evidence>
<reference evidence="4 5" key="1">
    <citation type="submission" date="2016-04" db="EMBL/GenBank/DDBJ databases">
        <title>Genome analyses suggest a sexual origin of heterokaryosis in a supposedly ancient asexual fungus.</title>
        <authorList>
            <person name="Ropars J."/>
            <person name="Sedzielewska K."/>
            <person name="Noel J."/>
            <person name="Charron P."/>
            <person name="Farinelli L."/>
            <person name="Marton T."/>
            <person name="Kruger M."/>
            <person name="Pelin A."/>
            <person name="Brachmann A."/>
            <person name="Corradi N."/>
        </authorList>
    </citation>
    <scope>NUCLEOTIDE SEQUENCE [LARGE SCALE GENOMIC DNA]</scope>
    <source>
        <strain evidence="4 5">A5</strain>
    </source>
</reference>
<evidence type="ECO:0000313" key="5">
    <source>
        <dbReference type="Proteomes" id="UP000232722"/>
    </source>
</evidence>
<protein>
    <submittedName>
        <fullName evidence="3">Uncharacterized protein</fullName>
    </submittedName>
</protein>
<keyword evidence="1" id="KW-1133">Transmembrane helix</keyword>
<keyword evidence="2" id="KW-0732">Signal</keyword>
<dbReference type="EMBL" id="LLXJ01000541">
    <property type="protein sequence ID" value="PKC08448.1"/>
    <property type="molecule type" value="Genomic_DNA"/>
</dbReference>
<proteinExistence type="predicted"/>
<sequence length="162" mass="19729">MYFRYIIILLLIQFLFQTILSHREYHHNIKLRTLHKHNKEIINNNENNHFQNDSELNSSTNICGKLCFACFTLMILFYLFMAGYIFKYFWKKRFTTRKSREIRFGLNNELRMYPQFYNNNNNNNNREKKGHNEGYNYEGDWMGKKNEPTICVNLNKEENGMV</sequence>
<organism evidence="3 6">
    <name type="scientific">Rhizophagus irregularis</name>
    <dbReference type="NCBI Taxonomy" id="588596"/>
    <lineage>
        <taxon>Eukaryota</taxon>
        <taxon>Fungi</taxon>
        <taxon>Fungi incertae sedis</taxon>
        <taxon>Mucoromycota</taxon>
        <taxon>Glomeromycotina</taxon>
        <taxon>Glomeromycetes</taxon>
        <taxon>Glomerales</taxon>
        <taxon>Glomeraceae</taxon>
        <taxon>Rhizophagus</taxon>
    </lineage>
</organism>
<evidence type="ECO:0000313" key="4">
    <source>
        <dbReference type="EMBL" id="PKC08448.1"/>
    </source>
</evidence>
<dbReference type="VEuPathDB" id="FungiDB:FUN_002628"/>
<dbReference type="AlphaFoldDB" id="A0A2I1F4J2"/>
<feature type="signal peptide" evidence="2">
    <location>
        <begin position="1"/>
        <end position="21"/>
    </location>
</feature>
<dbReference type="Proteomes" id="UP000232722">
    <property type="component" value="Unassembled WGS sequence"/>
</dbReference>
<evidence type="ECO:0000313" key="6">
    <source>
        <dbReference type="Proteomes" id="UP000684084"/>
    </source>
</evidence>
<evidence type="ECO:0000256" key="2">
    <source>
        <dbReference type="SAM" id="SignalP"/>
    </source>
</evidence>
<name>A0A2I1F4J2_9GLOM</name>
<comment type="caution">
    <text evidence="3">The sequence shown here is derived from an EMBL/GenBank/DDBJ whole genome shotgun (WGS) entry which is preliminary data.</text>
</comment>
<accession>A0A2I1F4J2</accession>
<reference evidence="4 5" key="2">
    <citation type="submission" date="2017-09" db="EMBL/GenBank/DDBJ databases">
        <title>Extensive intraspecific genome diversity in a model arbuscular mycorrhizal fungus.</title>
        <authorList>
            <person name="Chen E.C."/>
            <person name="Morin E."/>
            <person name="Beaudet D."/>
            <person name="Noel J."/>
            <person name="Ndikumana S."/>
            <person name="Charron P."/>
            <person name="St-Onge C."/>
            <person name="Giorgi J."/>
            <person name="Grigoriev I.V."/>
            <person name="Roux C."/>
            <person name="Martin F.M."/>
            <person name="Corradi N."/>
        </authorList>
    </citation>
    <scope>NUCLEOTIDE SEQUENCE [LARGE SCALE GENOMIC DNA]</scope>
    <source>
        <strain evidence="4 5">A5</strain>
    </source>
</reference>
<gene>
    <name evidence="3" type="ORF">CHRIB12_LOCUS22879</name>
    <name evidence="4" type="ORF">RhiirA5_416875</name>
</gene>
<dbReference type="EMBL" id="CAGKOT010000082">
    <property type="protein sequence ID" value="CAB5393477.1"/>
    <property type="molecule type" value="Genomic_DNA"/>
</dbReference>
<dbReference type="VEuPathDB" id="FungiDB:RhiirFUN_002711"/>
<reference evidence="3" key="3">
    <citation type="submission" date="2020-05" db="EMBL/GenBank/DDBJ databases">
        <authorList>
            <person name="Rincon C."/>
            <person name="Sanders R I."/>
            <person name="Robbins C."/>
            <person name="Chaturvedi A."/>
        </authorList>
    </citation>
    <scope>NUCLEOTIDE SEQUENCE</scope>
    <source>
        <strain evidence="3">CHB12</strain>
    </source>
</reference>
<keyword evidence="1" id="KW-0812">Transmembrane</keyword>
<keyword evidence="1" id="KW-0472">Membrane</keyword>
<dbReference type="Proteomes" id="UP000684084">
    <property type="component" value="Unassembled WGS sequence"/>
</dbReference>
<feature type="chain" id="PRO_5014182382" evidence="2">
    <location>
        <begin position="22"/>
        <end position="162"/>
    </location>
</feature>
<dbReference type="OrthoDB" id="2383856at2759"/>
<evidence type="ECO:0000256" key="1">
    <source>
        <dbReference type="SAM" id="Phobius"/>
    </source>
</evidence>
<feature type="transmembrane region" description="Helical" evidence="1">
    <location>
        <begin position="66"/>
        <end position="90"/>
    </location>
</feature>